<dbReference type="KEGG" id="elim:B2M23_05260"/>
<feature type="region of interest" description="Disordered" evidence="1">
    <location>
        <begin position="66"/>
        <end position="85"/>
    </location>
</feature>
<dbReference type="Gene3D" id="3.30.420.10">
    <property type="entry name" value="Ribonuclease H-like superfamily/Ribonuclease H"/>
    <property type="match status" value="1"/>
</dbReference>
<dbReference type="GO" id="GO:0015074">
    <property type="term" value="P:DNA integration"/>
    <property type="evidence" value="ECO:0007669"/>
    <property type="project" value="InterPro"/>
</dbReference>
<dbReference type="InterPro" id="IPR036397">
    <property type="entry name" value="RNaseH_sf"/>
</dbReference>
<gene>
    <name evidence="3" type="ORF">B2M23_05260</name>
</gene>
<dbReference type="Gene3D" id="1.10.10.60">
    <property type="entry name" value="Homeodomain-like"/>
    <property type="match status" value="1"/>
</dbReference>
<evidence type="ECO:0000256" key="1">
    <source>
        <dbReference type="SAM" id="MobiDB-lite"/>
    </source>
</evidence>
<dbReference type="InterPro" id="IPR001584">
    <property type="entry name" value="Integrase_cat-core"/>
</dbReference>
<dbReference type="GO" id="GO:0003676">
    <property type="term" value="F:nucleic acid binding"/>
    <property type="evidence" value="ECO:0007669"/>
    <property type="project" value="InterPro"/>
</dbReference>
<proteinExistence type="predicted"/>
<dbReference type="PROSITE" id="PS50994">
    <property type="entry name" value="INTEGRASE"/>
    <property type="match status" value="1"/>
</dbReference>
<dbReference type="SUPFAM" id="SSF50610">
    <property type="entry name" value="mu transposase, C-terminal domain"/>
    <property type="match status" value="1"/>
</dbReference>
<dbReference type="InterPro" id="IPR015126">
    <property type="entry name" value="Mu_I-gamma"/>
</dbReference>
<dbReference type="InterPro" id="IPR012337">
    <property type="entry name" value="RNaseH-like_sf"/>
</dbReference>
<dbReference type="Pfam" id="PF09039">
    <property type="entry name" value="HTH_Tnp_Mu_2"/>
    <property type="match status" value="1"/>
</dbReference>
<dbReference type="SUPFAM" id="SSF53098">
    <property type="entry name" value="Ribonuclease H-like"/>
    <property type="match status" value="1"/>
</dbReference>
<name>A0AAC9QSK5_EUBLI</name>
<sequence length="670" mass="77335">MECLTVKQVADIKGCSQQYIRKIIGQGKITAIEAEEPINHRVQYLIPIETLPEDIRQKYYTSIATDGPPVPIPKEKAEKKEKPKANKPFEAYNQKEREEIMQWCEILELWQQKRNCFESKVEGDRNVVGYLKCEYPDKQISVDILYRKYAAYKAGDFGGLLDGRGGWNRGKSAVPEVLFLQFLYFYLDDRQPAVSVCYRATVDAAKELYPEMVAQFPSEQSFRRKLKKEVPEAVVRYMRLGEKECFDKAAPYIERWYDDTEANDVWIADNHTWDVMVMRDDGSEVVHRMYLTAFLDAKSGVLTGWNVTDNPCSDSTIFALRHGILRHGIPRVCYFDNGTEFLTYDIAGRGHRTRKSQRDVPKPETILAKLGIEMKNAIVRNAKAKPIERTFSTLKEHISKLLTGYCGGKPSERPESLKRQLKNGNIPVDSEFREIIDTLIEGQYNQEPYGGTEKAYQGMSRLEVWNESIQHTVQRIASEEDLNLMLMRNTRYQTVGRNGVKVEIAGEKLWYSNAETWQHVGDKVYVRYDPTDLKTVRVYDLEDRFLYTCELERELLLNFIEDDVDALADANEKVRARKKAIRNYAKGITDRLPAEYKIDMLDLSIRKAKLAREGVNIAQSSVIEPIRIDPAKETDHLQELPMASGADNVVSIDIERMNARAEMRKRNKRR</sequence>
<evidence type="ECO:0000259" key="2">
    <source>
        <dbReference type="PROSITE" id="PS50994"/>
    </source>
</evidence>
<dbReference type="InterPro" id="IPR015378">
    <property type="entry name" value="Transposase-like_Mu_C"/>
</dbReference>
<dbReference type="AlphaFoldDB" id="A0AAC9QSK5"/>
<dbReference type="InterPro" id="IPR009004">
    <property type="entry name" value="Transposase_Mu_C"/>
</dbReference>
<protein>
    <recommendedName>
        <fullName evidence="2">Integrase catalytic domain-containing protein</fullName>
    </recommendedName>
</protein>
<reference evidence="4" key="1">
    <citation type="journal article" date="2017" name="Sci. Rep.">
        <title>Determination of the Genome and Primary Transcriptome of Syngas Fermenting Eubacterium limosum ATCC 8486.</title>
        <authorList>
            <person name="Song Y."/>
            <person name="Shin J."/>
            <person name="Jeong Y."/>
            <person name="Jin S."/>
            <person name="Lee J.K."/>
            <person name="Kim D.R."/>
            <person name="Kim S.C."/>
            <person name="Cho S."/>
            <person name="Cho B.K."/>
        </authorList>
    </citation>
    <scope>NUCLEOTIDE SEQUENCE [LARGE SCALE GENOMIC DNA]</scope>
    <source>
        <strain evidence="4">ATCC 8486</strain>
    </source>
</reference>
<dbReference type="Proteomes" id="UP000192391">
    <property type="component" value="Chromosome"/>
</dbReference>
<feature type="compositionally biased region" description="Basic and acidic residues" evidence="1">
    <location>
        <begin position="73"/>
        <end position="84"/>
    </location>
</feature>
<dbReference type="EMBL" id="CP019962">
    <property type="protein sequence ID" value="ARD64985.1"/>
    <property type="molecule type" value="Genomic_DNA"/>
</dbReference>
<evidence type="ECO:0000313" key="3">
    <source>
        <dbReference type="EMBL" id="ARD64985.1"/>
    </source>
</evidence>
<accession>A0AAC9QSK5</accession>
<dbReference type="RefSeq" id="WP_038352101.1">
    <property type="nucleotide sequence ID" value="NZ_CP019962.1"/>
</dbReference>
<dbReference type="Gene3D" id="2.30.30.130">
    <property type="entry name" value="Transposase, Mu, C-terminal"/>
    <property type="match status" value="1"/>
</dbReference>
<evidence type="ECO:0000313" key="4">
    <source>
        <dbReference type="Proteomes" id="UP000192391"/>
    </source>
</evidence>
<feature type="domain" description="Integrase catalytic" evidence="2">
    <location>
        <begin position="247"/>
        <end position="469"/>
    </location>
</feature>
<organism evidence="3 4">
    <name type="scientific">Eubacterium limosum</name>
    <dbReference type="NCBI Taxonomy" id="1736"/>
    <lineage>
        <taxon>Bacteria</taxon>
        <taxon>Bacillati</taxon>
        <taxon>Bacillota</taxon>
        <taxon>Clostridia</taxon>
        <taxon>Eubacteriales</taxon>
        <taxon>Eubacteriaceae</taxon>
        <taxon>Eubacterium</taxon>
    </lineage>
</organism>
<dbReference type="Pfam" id="PF09299">
    <property type="entry name" value="Mu-transpos_C"/>
    <property type="match status" value="1"/>
</dbReference>